<dbReference type="PANTHER" id="PTHR18866">
    <property type="entry name" value="CARBOXYLASE:PYRUVATE/ACETYL-COA/PROPIONYL-COA CARBOXYLASE"/>
    <property type="match status" value="1"/>
</dbReference>
<name>A0ABR8RJ16_9GAMM</name>
<evidence type="ECO:0000259" key="8">
    <source>
        <dbReference type="PROSITE" id="PS50975"/>
    </source>
</evidence>
<dbReference type="InterPro" id="IPR011764">
    <property type="entry name" value="Biotin_carboxylation_dom"/>
</dbReference>
<dbReference type="Proteomes" id="UP000606724">
    <property type="component" value="Unassembled WGS sequence"/>
</dbReference>
<keyword evidence="5" id="KW-0092">Biotin</keyword>
<dbReference type="Gene3D" id="3.30.470.20">
    <property type="entry name" value="ATP-grasp fold, B domain"/>
    <property type="match status" value="1"/>
</dbReference>
<dbReference type="PROSITE" id="PS50975">
    <property type="entry name" value="ATP_GRASP"/>
    <property type="match status" value="1"/>
</dbReference>
<evidence type="ECO:0000259" key="7">
    <source>
        <dbReference type="PROSITE" id="PS50968"/>
    </source>
</evidence>
<dbReference type="InterPro" id="IPR011761">
    <property type="entry name" value="ATP-grasp"/>
</dbReference>
<dbReference type="PROSITE" id="PS50968">
    <property type="entry name" value="BIOTINYL_LIPOYL"/>
    <property type="match status" value="1"/>
</dbReference>
<dbReference type="InterPro" id="IPR011053">
    <property type="entry name" value="Single_hybrid_motif"/>
</dbReference>
<evidence type="ECO:0000256" key="2">
    <source>
        <dbReference type="ARBA" id="ARBA00022598"/>
    </source>
</evidence>
<dbReference type="Pfam" id="PF02785">
    <property type="entry name" value="Biotin_carb_C"/>
    <property type="match status" value="1"/>
</dbReference>
<dbReference type="InterPro" id="IPR005481">
    <property type="entry name" value="BC-like_N"/>
</dbReference>
<feature type="domain" description="Lipoyl-binding" evidence="7">
    <location>
        <begin position="621"/>
        <end position="697"/>
    </location>
</feature>
<sequence length="703" mass="76135">MFSKILIANRGEIACRVAATAKRLGVRTVAVYSDADRGAKHVAVCDEAVYLGGSAPKDSYLKGDAIIAIALDVGAQAIHPGYGFLSENADFAQACQDAGLMFIGPSADAIRAMGGKSESKRLMEAAGVPLIPGYHGDNQDAQFLQQQADSIGYPVLIKASAGGGGKGMRIVENSSDFIDLLDSCRREAITSFGDDQVLIEKYALKPRHIEIQVFGDMHGNYVHLFERDCSVQRRHQKVLEEAPAPGVDAAMREAMGTAAIEAARAVNYFGAGTVEFIVEQREGAMNFYFMEMNTRLQVEHPVSEAISGVDLVEWQLLVAAGKPLPKKQDELNINGHAIEARICAENPDNGFLPATGTLFTYQKPEHSTFNITDVRIDDGVREGDVISPFYDSMIAKLIVHAPTREQALAKLDRALAQTRIVGLPNNVAFLRYILNTESFSQANLDTALIEREADELFNQHPLDLSTLVVTAITQQLASEGAAQGSDIDPFSKPTGFRAYSDYTRSFSLVYDEQAYQARISNWHNANSAESKKGAENSSSFTLVIEKEIASNEEKTNANVAAQTEKVYESEINYDSTDAHNHTLWLDGARISAQSWTNNETVYVFTDGGRDEITLIDIMAHVGEESAAVGSLKSPMPGQVVAFKVAVGDSVKKGEPLAVIEAMKIEHTITAPTDGVVAELLFAAGDLVADGDELLRIDSETSEG</sequence>
<dbReference type="Gene3D" id="2.40.50.100">
    <property type="match status" value="1"/>
</dbReference>
<evidence type="ECO:0000313" key="11">
    <source>
        <dbReference type="Proteomes" id="UP000606724"/>
    </source>
</evidence>
<evidence type="ECO:0000256" key="6">
    <source>
        <dbReference type="PROSITE-ProRule" id="PRU00409"/>
    </source>
</evidence>
<feature type="domain" description="Biotin carboxylation" evidence="9">
    <location>
        <begin position="1"/>
        <end position="454"/>
    </location>
</feature>
<dbReference type="RefSeq" id="WP_191691488.1">
    <property type="nucleotide sequence ID" value="NZ_JACSQR010000015.1"/>
</dbReference>
<dbReference type="InterPro" id="IPR016185">
    <property type="entry name" value="PreATP-grasp_dom_sf"/>
</dbReference>
<keyword evidence="11" id="KW-1185">Reference proteome</keyword>
<dbReference type="InterPro" id="IPR005479">
    <property type="entry name" value="CPAse_ATP-bd"/>
</dbReference>
<dbReference type="PROSITE" id="PS50979">
    <property type="entry name" value="BC"/>
    <property type="match status" value="1"/>
</dbReference>
<gene>
    <name evidence="10" type="ORF">H9653_06960</name>
</gene>
<keyword evidence="4 6" id="KW-0067">ATP-binding</keyword>
<proteinExistence type="predicted"/>
<dbReference type="InterPro" id="IPR050856">
    <property type="entry name" value="Biotin_carboxylase_complex"/>
</dbReference>
<evidence type="ECO:0000259" key="9">
    <source>
        <dbReference type="PROSITE" id="PS50979"/>
    </source>
</evidence>
<evidence type="ECO:0000256" key="4">
    <source>
        <dbReference type="ARBA" id="ARBA00022840"/>
    </source>
</evidence>
<dbReference type="SUPFAM" id="SSF51246">
    <property type="entry name" value="Rudiment single hybrid motif"/>
    <property type="match status" value="1"/>
</dbReference>
<dbReference type="InterPro" id="IPR005482">
    <property type="entry name" value="Biotin_COase_C"/>
</dbReference>
<dbReference type="SMART" id="SM00878">
    <property type="entry name" value="Biotin_carb_C"/>
    <property type="match status" value="1"/>
</dbReference>
<organism evidence="10 11">
    <name type="scientific">Psychrobacter communis</name>
    <dbReference type="NCBI Taxonomy" id="2762238"/>
    <lineage>
        <taxon>Bacteria</taxon>
        <taxon>Pseudomonadati</taxon>
        <taxon>Pseudomonadota</taxon>
        <taxon>Gammaproteobacteria</taxon>
        <taxon>Moraxellales</taxon>
        <taxon>Moraxellaceae</taxon>
        <taxon>Psychrobacter</taxon>
    </lineage>
</organism>
<evidence type="ECO:0000256" key="1">
    <source>
        <dbReference type="ARBA" id="ARBA00001953"/>
    </source>
</evidence>
<reference evidence="10 11" key="1">
    <citation type="submission" date="2020-08" db="EMBL/GenBank/DDBJ databases">
        <title>A Genomic Blueprint of the Chicken Gut Microbiome.</title>
        <authorList>
            <person name="Gilroy R."/>
            <person name="Ravi A."/>
            <person name="Getino M."/>
            <person name="Pursley I."/>
            <person name="Horton D.L."/>
            <person name="Alikhan N.-F."/>
            <person name="Baker D."/>
            <person name="Gharbi K."/>
            <person name="Hall N."/>
            <person name="Watson M."/>
            <person name="Adriaenssens E.M."/>
            <person name="Foster-Nyarko E."/>
            <person name="Jarju S."/>
            <person name="Secka A."/>
            <person name="Antonio M."/>
            <person name="Oren A."/>
            <person name="Chaudhuri R."/>
            <person name="La Ragione R.M."/>
            <person name="Hildebrand F."/>
            <person name="Pallen M.J."/>
        </authorList>
    </citation>
    <scope>NUCLEOTIDE SEQUENCE [LARGE SCALE GENOMIC DNA]</scope>
    <source>
        <strain evidence="10 11">Sa4CVA2</strain>
    </source>
</reference>
<dbReference type="Pfam" id="PF00364">
    <property type="entry name" value="Biotin_lipoyl"/>
    <property type="match status" value="1"/>
</dbReference>
<dbReference type="EMBL" id="JACSQR010000015">
    <property type="protein sequence ID" value="MBD7947755.1"/>
    <property type="molecule type" value="Genomic_DNA"/>
</dbReference>
<dbReference type="InterPro" id="IPR000089">
    <property type="entry name" value="Biotin_lipoyl"/>
</dbReference>
<dbReference type="InterPro" id="IPR011054">
    <property type="entry name" value="Rudment_hybrid_motif"/>
</dbReference>
<evidence type="ECO:0000256" key="5">
    <source>
        <dbReference type="ARBA" id="ARBA00023267"/>
    </source>
</evidence>
<keyword evidence="3 6" id="KW-0547">Nucleotide-binding</keyword>
<dbReference type="SUPFAM" id="SSF56059">
    <property type="entry name" value="Glutathione synthetase ATP-binding domain-like"/>
    <property type="match status" value="1"/>
</dbReference>
<accession>A0ABR8RJ16</accession>
<dbReference type="PANTHER" id="PTHR18866:SF33">
    <property type="entry name" value="METHYLCROTONOYL-COA CARBOXYLASE SUBUNIT ALPHA, MITOCHONDRIAL-RELATED"/>
    <property type="match status" value="1"/>
</dbReference>
<evidence type="ECO:0000313" key="10">
    <source>
        <dbReference type="EMBL" id="MBD7947755.1"/>
    </source>
</evidence>
<protein>
    <submittedName>
        <fullName evidence="10">Acetyl/propionyl/methylcrotonyl-CoA carboxylase subunit alpha</fullName>
    </submittedName>
</protein>
<dbReference type="PROSITE" id="PS00866">
    <property type="entry name" value="CPSASE_1"/>
    <property type="match status" value="1"/>
</dbReference>
<comment type="caution">
    <text evidence="10">The sequence shown here is derived from an EMBL/GenBank/DDBJ whole genome shotgun (WGS) entry which is preliminary data.</text>
</comment>
<dbReference type="Pfam" id="PF00289">
    <property type="entry name" value="Biotin_carb_N"/>
    <property type="match status" value="1"/>
</dbReference>
<dbReference type="SUPFAM" id="SSF52440">
    <property type="entry name" value="PreATP-grasp domain"/>
    <property type="match status" value="1"/>
</dbReference>
<dbReference type="CDD" id="cd06850">
    <property type="entry name" value="biotinyl_domain"/>
    <property type="match status" value="1"/>
</dbReference>
<dbReference type="PROSITE" id="PS00867">
    <property type="entry name" value="CPSASE_2"/>
    <property type="match status" value="1"/>
</dbReference>
<keyword evidence="2" id="KW-0436">Ligase</keyword>
<comment type="cofactor">
    <cofactor evidence="1">
        <name>biotin</name>
        <dbReference type="ChEBI" id="CHEBI:57586"/>
    </cofactor>
</comment>
<dbReference type="SUPFAM" id="SSF51230">
    <property type="entry name" value="Single hybrid motif"/>
    <property type="match status" value="1"/>
</dbReference>
<feature type="domain" description="ATP-grasp" evidence="8">
    <location>
        <begin position="120"/>
        <end position="320"/>
    </location>
</feature>
<dbReference type="Pfam" id="PF02786">
    <property type="entry name" value="CPSase_L_D2"/>
    <property type="match status" value="1"/>
</dbReference>
<evidence type="ECO:0000256" key="3">
    <source>
        <dbReference type="ARBA" id="ARBA00022741"/>
    </source>
</evidence>